<dbReference type="Proteomes" id="UP000728032">
    <property type="component" value="Unassembled WGS sequence"/>
</dbReference>
<dbReference type="InterPro" id="IPR013087">
    <property type="entry name" value="Znf_C2H2_type"/>
</dbReference>
<dbReference type="SUPFAM" id="SSF57667">
    <property type="entry name" value="beta-beta-alpha zinc fingers"/>
    <property type="match status" value="1"/>
</dbReference>
<evidence type="ECO:0000313" key="10">
    <source>
        <dbReference type="EMBL" id="CAD7648856.1"/>
    </source>
</evidence>
<sequence>MERRTAFESETNELDLSLTRHISGRTKSRKNNTPTHYEPTIQSSLESLLNSGASLDPTSQALMPARSSISSLLSMSHLRLWENPMAASAISAAAAMSHLMDINHSTTSSSFGKSIEEPNISPNMCLICGRVTRDRNELENHMLSHSMDKPLECLKYGLKPNRIQGLLMSSKKRKSKHFSQNSDQPLDVSMAEVRKKRVDDCQSPKHEDNKNKICYQQSNEAINSINTNAFPCSSCHKTFATEVDLKAHLMRHLTQHPFKSERVERLSAEKTSEQNCEDETSIDGMDGEHSDDAIGDNDENHNNRETMEFGAPPLNISSRSIQIKCEKLLITMLEGVHPVTEQSYVLYKCCLCGFAFPSLEPVVLHL</sequence>
<dbReference type="GO" id="GO:0005634">
    <property type="term" value="C:nucleus"/>
    <property type="evidence" value="ECO:0007669"/>
    <property type="project" value="UniProtKB-SubCell"/>
</dbReference>
<reference evidence="10" key="1">
    <citation type="submission" date="2020-11" db="EMBL/GenBank/DDBJ databases">
        <authorList>
            <person name="Tran Van P."/>
        </authorList>
    </citation>
    <scope>NUCLEOTIDE SEQUENCE</scope>
</reference>
<dbReference type="GO" id="GO:0008270">
    <property type="term" value="F:zinc ion binding"/>
    <property type="evidence" value="ECO:0007669"/>
    <property type="project" value="UniProtKB-KW"/>
</dbReference>
<keyword evidence="11" id="KW-1185">Reference proteome</keyword>
<dbReference type="InterPro" id="IPR050888">
    <property type="entry name" value="ZnF_C2H2-type_TF"/>
</dbReference>
<keyword evidence="4 7" id="KW-0863">Zinc-finger</keyword>
<dbReference type="PANTHER" id="PTHR24406">
    <property type="entry name" value="TRANSCRIPTIONAL REPRESSOR CTCFL-RELATED"/>
    <property type="match status" value="1"/>
</dbReference>
<keyword evidence="3" id="KW-0677">Repeat</keyword>
<feature type="region of interest" description="Disordered" evidence="8">
    <location>
        <begin position="18"/>
        <end position="38"/>
    </location>
</feature>
<dbReference type="PROSITE" id="PS00028">
    <property type="entry name" value="ZINC_FINGER_C2H2_1"/>
    <property type="match status" value="1"/>
</dbReference>
<evidence type="ECO:0000256" key="3">
    <source>
        <dbReference type="ARBA" id="ARBA00022737"/>
    </source>
</evidence>
<dbReference type="OrthoDB" id="9451254at2759"/>
<feature type="region of interest" description="Disordered" evidence="8">
    <location>
        <begin position="265"/>
        <end position="298"/>
    </location>
</feature>
<feature type="domain" description="C2H2-type" evidence="9">
    <location>
        <begin position="123"/>
        <end position="150"/>
    </location>
</feature>
<accession>A0A7R9LY77</accession>
<dbReference type="EMBL" id="OC918186">
    <property type="protein sequence ID" value="CAD7648856.1"/>
    <property type="molecule type" value="Genomic_DNA"/>
</dbReference>
<gene>
    <name evidence="10" type="ORF">ONB1V03_LOCUS6966</name>
</gene>
<evidence type="ECO:0000256" key="4">
    <source>
        <dbReference type="ARBA" id="ARBA00022771"/>
    </source>
</evidence>
<keyword evidence="6" id="KW-0539">Nucleus</keyword>
<evidence type="ECO:0000256" key="2">
    <source>
        <dbReference type="ARBA" id="ARBA00022723"/>
    </source>
</evidence>
<dbReference type="PROSITE" id="PS50157">
    <property type="entry name" value="ZINC_FINGER_C2H2_2"/>
    <property type="match status" value="2"/>
</dbReference>
<feature type="compositionally biased region" description="Basic and acidic residues" evidence="8">
    <location>
        <begin position="286"/>
        <end position="298"/>
    </location>
</feature>
<dbReference type="Pfam" id="PF00096">
    <property type="entry name" value="zf-C2H2"/>
    <property type="match status" value="2"/>
</dbReference>
<evidence type="ECO:0000256" key="1">
    <source>
        <dbReference type="ARBA" id="ARBA00004123"/>
    </source>
</evidence>
<evidence type="ECO:0000256" key="5">
    <source>
        <dbReference type="ARBA" id="ARBA00022833"/>
    </source>
</evidence>
<keyword evidence="5" id="KW-0862">Zinc</keyword>
<dbReference type="EMBL" id="CAJPVJ010003361">
    <property type="protein sequence ID" value="CAG2167459.1"/>
    <property type="molecule type" value="Genomic_DNA"/>
</dbReference>
<name>A0A7R9LY77_9ACAR</name>
<organism evidence="10">
    <name type="scientific">Oppiella nova</name>
    <dbReference type="NCBI Taxonomy" id="334625"/>
    <lineage>
        <taxon>Eukaryota</taxon>
        <taxon>Metazoa</taxon>
        <taxon>Ecdysozoa</taxon>
        <taxon>Arthropoda</taxon>
        <taxon>Chelicerata</taxon>
        <taxon>Arachnida</taxon>
        <taxon>Acari</taxon>
        <taxon>Acariformes</taxon>
        <taxon>Sarcoptiformes</taxon>
        <taxon>Oribatida</taxon>
        <taxon>Brachypylina</taxon>
        <taxon>Oppioidea</taxon>
        <taxon>Oppiidae</taxon>
        <taxon>Oppiella</taxon>
    </lineage>
</organism>
<feature type="non-terminal residue" evidence="10">
    <location>
        <position position="1"/>
    </location>
</feature>
<proteinExistence type="predicted"/>
<feature type="domain" description="C2H2-type" evidence="9">
    <location>
        <begin position="230"/>
        <end position="257"/>
    </location>
</feature>
<dbReference type="InterPro" id="IPR036236">
    <property type="entry name" value="Znf_C2H2_sf"/>
</dbReference>
<comment type="subcellular location">
    <subcellularLocation>
        <location evidence="1">Nucleus</location>
    </subcellularLocation>
</comment>
<evidence type="ECO:0000259" key="9">
    <source>
        <dbReference type="PROSITE" id="PS50157"/>
    </source>
</evidence>
<keyword evidence="2" id="KW-0479">Metal-binding</keyword>
<protein>
    <recommendedName>
        <fullName evidence="9">C2H2-type domain-containing protein</fullName>
    </recommendedName>
</protein>
<evidence type="ECO:0000256" key="6">
    <source>
        <dbReference type="ARBA" id="ARBA00023242"/>
    </source>
</evidence>
<evidence type="ECO:0000256" key="7">
    <source>
        <dbReference type="PROSITE-ProRule" id="PRU00042"/>
    </source>
</evidence>
<evidence type="ECO:0000313" key="11">
    <source>
        <dbReference type="Proteomes" id="UP000728032"/>
    </source>
</evidence>
<evidence type="ECO:0000256" key="8">
    <source>
        <dbReference type="SAM" id="MobiDB-lite"/>
    </source>
</evidence>
<dbReference type="SMART" id="SM00355">
    <property type="entry name" value="ZnF_C2H2"/>
    <property type="match status" value="2"/>
</dbReference>
<dbReference type="AlphaFoldDB" id="A0A7R9LY77"/>